<evidence type="ECO:0000256" key="2">
    <source>
        <dbReference type="ARBA" id="ARBA00022448"/>
    </source>
</evidence>
<evidence type="ECO:0000313" key="9">
    <source>
        <dbReference type="Proteomes" id="UP000297540"/>
    </source>
</evidence>
<dbReference type="InterPro" id="IPR026015">
    <property type="entry name" value="ATP_synth_OSCP/delta_N_sf"/>
</dbReference>
<keyword evidence="9" id="KW-1185">Reference proteome</keyword>
<dbReference type="Gene3D" id="1.10.520.20">
    <property type="entry name" value="N-terminal domain of the delta subunit of the F1F0-ATP synthase"/>
    <property type="match status" value="1"/>
</dbReference>
<keyword evidence="2 7" id="KW-0813">Transport</keyword>
<dbReference type="AlphaFoldDB" id="A0A4Y8SPG8"/>
<comment type="function">
    <text evidence="7">F(1)F(0) ATP synthase produces ATP from ADP in the presence of a proton or sodium gradient. F-type ATPases consist of two structural domains, F(1) containing the extramembraneous catalytic core and F(0) containing the membrane proton channel, linked together by a central stalk and a peripheral stalk. During catalysis, ATP synthesis in the catalytic domain of F(1) is coupled via a rotary mechanism of the central stalk subunits to proton translocation.</text>
</comment>
<evidence type="ECO:0000256" key="5">
    <source>
        <dbReference type="ARBA" id="ARBA00023136"/>
    </source>
</evidence>
<keyword evidence="7" id="KW-0139">CF(1)</keyword>
<name>A0A4Y8SPG8_9SPHI</name>
<dbReference type="Proteomes" id="UP000297540">
    <property type="component" value="Unassembled WGS sequence"/>
</dbReference>
<keyword evidence="5 7" id="KW-0472">Membrane</keyword>
<dbReference type="RefSeq" id="WP_133230443.1">
    <property type="nucleotide sequence ID" value="NZ_SOZE01000001.1"/>
</dbReference>
<dbReference type="SUPFAM" id="SSF47928">
    <property type="entry name" value="N-terminal domain of the delta subunit of the F1F0-ATP synthase"/>
    <property type="match status" value="1"/>
</dbReference>
<dbReference type="EMBL" id="SOZE01000001">
    <property type="protein sequence ID" value="TFF40762.1"/>
    <property type="molecule type" value="Genomic_DNA"/>
</dbReference>
<dbReference type="GO" id="GO:0046933">
    <property type="term" value="F:proton-transporting ATP synthase activity, rotational mechanism"/>
    <property type="evidence" value="ECO:0007669"/>
    <property type="project" value="UniProtKB-UniRule"/>
</dbReference>
<keyword evidence="6 7" id="KW-0066">ATP synthesis</keyword>
<dbReference type="GO" id="GO:0005886">
    <property type="term" value="C:plasma membrane"/>
    <property type="evidence" value="ECO:0007669"/>
    <property type="project" value="UniProtKB-SubCell"/>
</dbReference>
<comment type="caution">
    <text evidence="8">The sequence shown here is derived from an EMBL/GenBank/DDBJ whole genome shotgun (WGS) entry which is preliminary data.</text>
</comment>
<dbReference type="PRINTS" id="PR00125">
    <property type="entry name" value="ATPASEDELTA"/>
</dbReference>
<comment type="function">
    <text evidence="7">This protein is part of the stalk that links CF(0) to CF(1). It either transmits conformational changes from CF(0) to CF(1) or is implicated in proton conduction.</text>
</comment>
<dbReference type="Pfam" id="PF00213">
    <property type="entry name" value="OSCP"/>
    <property type="match status" value="1"/>
</dbReference>
<organism evidence="8 9">
    <name type="scientific">Mucilaginibacter psychrotolerans</name>
    <dbReference type="NCBI Taxonomy" id="1524096"/>
    <lineage>
        <taxon>Bacteria</taxon>
        <taxon>Pseudomonadati</taxon>
        <taxon>Bacteroidota</taxon>
        <taxon>Sphingobacteriia</taxon>
        <taxon>Sphingobacteriales</taxon>
        <taxon>Sphingobacteriaceae</taxon>
        <taxon>Mucilaginibacter</taxon>
    </lineage>
</organism>
<comment type="subcellular location">
    <subcellularLocation>
        <location evidence="7">Cell membrane</location>
        <topology evidence="7">Peripheral membrane protein</topology>
    </subcellularLocation>
    <subcellularLocation>
        <location evidence="1">Membrane</location>
    </subcellularLocation>
</comment>
<dbReference type="OrthoDB" id="9802471at2"/>
<evidence type="ECO:0000256" key="1">
    <source>
        <dbReference type="ARBA" id="ARBA00004370"/>
    </source>
</evidence>
<reference evidence="8 9" key="1">
    <citation type="journal article" date="2017" name="Int. J. Syst. Evol. Microbiol.">
        <title>Mucilaginibacterpsychrotolerans sp. nov., isolated from peatlands.</title>
        <authorList>
            <person name="Deng Y."/>
            <person name="Shen L."/>
            <person name="Xu B."/>
            <person name="Liu Y."/>
            <person name="Gu Z."/>
            <person name="Liu H."/>
            <person name="Zhou Y."/>
        </authorList>
    </citation>
    <scope>NUCLEOTIDE SEQUENCE [LARGE SCALE GENOMIC DNA]</scope>
    <source>
        <strain evidence="8 9">NH7-4</strain>
    </source>
</reference>
<gene>
    <name evidence="7 8" type="primary">atpH</name>
    <name evidence="8" type="ORF">E2R66_00875</name>
</gene>
<sequence length="182" mass="19857">MSEITVALRYAKALIDLAQEQNALEEVKNDMILFYKTVKGSPELNSVLANPIISHSKKVSILAEIFGKRMNKVSIALLNIMVNKGRAAVLYGTAQEFIGLYDVKNHITYAKVVSATPLSEANKTELANQIQTAIGGTIKLHTEVDKALIGGFVLTIGDRRVDTSVLSSLKKLKKEFAQVAVN</sequence>
<proteinExistence type="inferred from homology"/>
<dbReference type="PANTHER" id="PTHR11910">
    <property type="entry name" value="ATP SYNTHASE DELTA CHAIN"/>
    <property type="match status" value="1"/>
</dbReference>
<dbReference type="HAMAP" id="MF_01416">
    <property type="entry name" value="ATP_synth_delta_bact"/>
    <property type="match status" value="1"/>
</dbReference>
<evidence type="ECO:0000256" key="3">
    <source>
        <dbReference type="ARBA" id="ARBA00022781"/>
    </source>
</evidence>
<evidence type="ECO:0000256" key="4">
    <source>
        <dbReference type="ARBA" id="ARBA00023065"/>
    </source>
</evidence>
<evidence type="ECO:0000256" key="6">
    <source>
        <dbReference type="ARBA" id="ARBA00023310"/>
    </source>
</evidence>
<comment type="similarity">
    <text evidence="7">Belongs to the ATPase delta chain family.</text>
</comment>
<dbReference type="NCBIfam" id="TIGR01145">
    <property type="entry name" value="ATP_synt_delta"/>
    <property type="match status" value="1"/>
</dbReference>
<keyword evidence="4 7" id="KW-0406">Ion transport</keyword>
<evidence type="ECO:0000256" key="7">
    <source>
        <dbReference type="HAMAP-Rule" id="MF_01416"/>
    </source>
</evidence>
<dbReference type="GO" id="GO:0045259">
    <property type="term" value="C:proton-transporting ATP synthase complex"/>
    <property type="evidence" value="ECO:0007669"/>
    <property type="project" value="UniProtKB-KW"/>
</dbReference>
<accession>A0A4Y8SPG8</accession>
<protein>
    <recommendedName>
        <fullName evidence="7">ATP synthase subunit delta</fullName>
    </recommendedName>
    <alternativeName>
        <fullName evidence="7">ATP synthase F(1) sector subunit delta</fullName>
    </alternativeName>
    <alternativeName>
        <fullName evidence="7">F-type ATPase subunit delta</fullName>
        <shortName evidence="7">F-ATPase subunit delta</shortName>
    </alternativeName>
</protein>
<evidence type="ECO:0000313" key="8">
    <source>
        <dbReference type="EMBL" id="TFF40762.1"/>
    </source>
</evidence>
<keyword evidence="7" id="KW-1003">Cell membrane</keyword>
<dbReference type="InterPro" id="IPR000711">
    <property type="entry name" value="ATPase_OSCP/dsu"/>
</dbReference>
<keyword evidence="3 7" id="KW-0375">Hydrogen ion transport</keyword>